<dbReference type="SUPFAM" id="SSF53850">
    <property type="entry name" value="Periplasmic binding protein-like II"/>
    <property type="match status" value="1"/>
</dbReference>
<dbReference type="InParanoid" id="A0A1B1AKB7"/>
<protein>
    <submittedName>
        <fullName evidence="6">LysR family transcriptional regulator</fullName>
    </submittedName>
</protein>
<keyword evidence="4" id="KW-0804">Transcription</keyword>
<keyword evidence="3" id="KW-0238">DNA-binding</keyword>
<dbReference type="PRINTS" id="PR00039">
    <property type="entry name" value="HTHLYSR"/>
</dbReference>
<dbReference type="RefSeq" id="WP_066772616.1">
    <property type="nucleotide sequence ID" value="NZ_CP013244.1"/>
</dbReference>
<keyword evidence="7" id="KW-1185">Reference proteome</keyword>
<dbReference type="GO" id="GO:0003700">
    <property type="term" value="F:DNA-binding transcription factor activity"/>
    <property type="evidence" value="ECO:0007669"/>
    <property type="project" value="InterPro"/>
</dbReference>
<dbReference type="GO" id="GO:0006351">
    <property type="term" value="P:DNA-templated transcription"/>
    <property type="evidence" value="ECO:0007669"/>
    <property type="project" value="TreeGrafter"/>
</dbReference>
<dbReference type="FunCoup" id="A0A1B1AKB7">
    <property type="interactions" value="15"/>
</dbReference>
<sequence length="296" mass="32999">MDWDKLKTFHFAAETGSLTAAAEKLGVSQSSVSRQIAALESDMGVPLFQRHARGLLLTGPGMALREFTREMAGAAVIAESTLKDAREKVIGDLKVTAPVAFGSTWLAPRLGAFADTYPETRLQILLDDREYDLLKLEAECAIRLWAATHADLIQRKLLDVRVSLYASASYLQRHGTPKKVEDLDEHRIIAYQAGVPTPMRELDWAQRAGREDAKPRPPLLEINNVYGMLRAVESGFGIASVPDYMARENPNLVKVLPDLQGPSFEVYFIYPSDLKRSKRIAAFRQFLIDQAASWEP</sequence>
<comment type="similarity">
    <text evidence="1">Belongs to the LysR transcriptional regulatory family.</text>
</comment>
<evidence type="ECO:0000256" key="2">
    <source>
        <dbReference type="ARBA" id="ARBA00023015"/>
    </source>
</evidence>
<name>A0A1B1AKB7_9PROT</name>
<proteinExistence type="inferred from homology"/>
<reference evidence="6 7" key="1">
    <citation type="submission" date="2015-11" db="EMBL/GenBank/DDBJ databases">
        <title>Whole-Genome Sequence of Candidatus Oderbacter manganicum from the National Park Lower Oder Valley, Germany.</title>
        <authorList>
            <person name="Braun B."/>
            <person name="Liere K."/>
            <person name="Szewzyk U."/>
        </authorList>
    </citation>
    <scope>NUCLEOTIDE SEQUENCE [LARGE SCALE GENOMIC DNA]</scope>
    <source>
        <strain evidence="6 7">OTSz_A_272</strain>
    </source>
</reference>
<dbReference type="InterPro" id="IPR036388">
    <property type="entry name" value="WH-like_DNA-bd_sf"/>
</dbReference>
<evidence type="ECO:0000256" key="3">
    <source>
        <dbReference type="ARBA" id="ARBA00023125"/>
    </source>
</evidence>
<dbReference type="CDD" id="cd08422">
    <property type="entry name" value="PBP2_CrgA_like"/>
    <property type="match status" value="1"/>
</dbReference>
<dbReference type="Pfam" id="PF03466">
    <property type="entry name" value="LysR_substrate"/>
    <property type="match status" value="1"/>
</dbReference>
<dbReference type="EMBL" id="CP013244">
    <property type="protein sequence ID" value="ANP47008.1"/>
    <property type="molecule type" value="Genomic_DNA"/>
</dbReference>
<keyword evidence="2" id="KW-0805">Transcription regulation</keyword>
<dbReference type="InterPro" id="IPR005119">
    <property type="entry name" value="LysR_subst-bd"/>
</dbReference>
<dbReference type="OrthoDB" id="9798121at2"/>
<dbReference type="Gene3D" id="3.40.190.290">
    <property type="match status" value="1"/>
</dbReference>
<feature type="domain" description="HTH lysR-type" evidence="5">
    <location>
        <begin position="1"/>
        <end position="58"/>
    </location>
</feature>
<dbReference type="STRING" id="1759059.ATE48_14335"/>
<evidence type="ECO:0000313" key="7">
    <source>
        <dbReference type="Proteomes" id="UP000092498"/>
    </source>
</evidence>
<accession>A0A1B1AKB7</accession>
<evidence type="ECO:0000259" key="5">
    <source>
        <dbReference type="PROSITE" id="PS50931"/>
    </source>
</evidence>
<dbReference type="PANTHER" id="PTHR30537">
    <property type="entry name" value="HTH-TYPE TRANSCRIPTIONAL REGULATOR"/>
    <property type="match status" value="1"/>
</dbReference>
<gene>
    <name evidence="6" type="ORF">ATE48_14335</name>
</gene>
<dbReference type="GO" id="GO:0043565">
    <property type="term" value="F:sequence-specific DNA binding"/>
    <property type="evidence" value="ECO:0007669"/>
    <property type="project" value="TreeGrafter"/>
</dbReference>
<dbReference type="Gene3D" id="1.10.10.10">
    <property type="entry name" value="Winged helix-like DNA-binding domain superfamily/Winged helix DNA-binding domain"/>
    <property type="match status" value="1"/>
</dbReference>
<dbReference type="PANTHER" id="PTHR30537:SF20">
    <property type="entry name" value="TRANSCRIPTIONAL REGULATORY PROTEIN"/>
    <property type="match status" value="1"/>
</dbReference>
<dbReference type="KEGG" id="cbot:ATE48_14335"/>
<dbReference type="FunFam" id="1.10.10.10:FF:000001">
    <property type="entry name" value="LysR family transcriptional regulator"/>
    <property type="match status" value="1"/>
</dbReference>
<dbReference type="InterPro" id="IPR058163">
    <property type="entry name" value="LysR-type_TF_proteobact-type"/>
</dbReference>
<dbReference type="InterPro" id="IPR036390">
    <property type="entry name" value="WH_DNA-bd_sf"/>
</dbReference>
<dbReference type="PROSITE" id="PS50931">
    <property type="entry name" value="HTH_LYSR"/>
    <property type="match status" value="1"/>
</dbReference>
<organism evidence="6 7">
    <name type="scientific">Candidatus Viadribacter manganicus</name>
    <dbReference type="NCBI Taxonomy" id="1759059"/>
    <lineage>
        <taxon>Bacteria</taxon>
        <taxon>Pseudomonadati</taxon>
        <taxon>Pseudomonadota</taxon>
        <taxon>Alphaproteobacteria</taxon>
        <taxon>Hyphomonadales</taxon>
        <taxon>Hyphomonadaceae</taxon>
        <taxon>Candidatus Viadribacter</taxon>
    </lineage>
</organism>
<dbReference type="AlphaFoldDB" id="A0A1B1AKB7"/>
<evidence type="ECO:0000313" key="6">
    <source>
        <dbReference type="EMBL" id="ANP47008.1"/>
    </source>
</evidence>
<dbReference type="Pfam" id="PF00126">
    <property type="entry name" value="HTH_1"/>
    <property type="match status" value="1"/>
</dbReference>
<dbReference type="Proteomes" id="UP000092498">
    <property type="component" value="Chromosome"/>
</dbReference>
<evidence type="ECO:0000256" key="1">
    <source>
        <dbReference type="ARBA" id="ARBA00009437"/>
    </source>
</evidence>
<evidence type="ECO:0000256" key="4">
    <source>
        <dbReference type="ARBA" id="ARBA00023163"/>
    </source>
</evidence>
<dbReference type="InterPro" id="IPR000847">
    <property type="entry name" value="LysR_HTH_N"/>
</dbReference>
<dbReference type="SUPFAM" id="SSF46785">
    <property type="entry name" value="Winged helix' DNA-binding domain"/>
    <property type="match status" value="1"/>
</dbReference>